<dbReference type="RefSeq" id="WP_274263565.1">
    <property type="nucleotide sequence ID" value="NZ_JAQZCI010000001.1"/>
</dbReference>
<dbReference type="SUPFAM" id="SSF48498">
    <property type="entry name" value="Tetracyclin repressor-like, C-terminal domain"/>
    <property type="match status" value="1"/>
</dbReference>
<accession>A0ABT5SEZ7</accession>
<sequence>MPRARAFDEDAALDAAIELFWVRGYRAASVSELSAATGVANGSLYQAWGSKWELFLSAFRRYCLRRLELVRAAVDGRPGDVTATATRFLDAIVADCDSHPDRRGCLMINTMSELGSSAEVARISNETVSHMGHAVADGLARASGLEARHPEVVSSAAHLVAVSQAVIQFSRIGRDEGDIRAVTHHAATAVARSLAAAA</sequence>
<feature type="domain" description="HTH tetR-type" evidence="5">
    <location>
        <begin position="6"/>
        <end position="66"/>
    </location>
</feature>
<protein>
    <submittedName>
        <fullName evidence="6">TetR/AcrR family transcriptional regulator</fullName>
    </submittedName>
</protein>
<evidence type="ECO:0000256" key="3">
    <source>
        <dbReference type="ARBA" id="ARBA00023163"/>
    </source>
</evidence>
<evidence type="ECO:0000256" key="4">
    <source>
        <dbReference type="PROSITE-ProRule" id="PRU00335"/>
    </source>
</evidence>
<evidence type="ECO:0000313" key="6">
    <source>
        <dbReference type="EMBL" id="MDD7960781.1"/>
    </source>
</evidence>
<keyword evidence="1" id="KW-0805">Transcription regulation</keyword>
<dbReference type="Pfam" id="PF00440">
    <property type="entry name" value="TetR_N"/>
    <property type="match status" value="1"/>
</dbReference>
<comment type="caution">
    <text evidence="6">The sequence shown here is derived from an EMBL/GenBank/DDBJ whole genome shotgun (WGS) entry which is preliminary data.</text>
</comment>
<dbReference type="PANTHER" id="PTHR47506:SF1">
    <property type="entry name" value="HTH-TYPE TRANSCRIPTIONAL REGULATOR YJDC"/>
    <property type="match status" value="1"/>
</dbReference>
<dbReference type="SUPFAM" id="SSF46689">
    <property type="entry name" value="Homeodomain-like"/>
    <property type="match status" value="1"/>
</dbReference>
<dbReference type="Proteomes" id="UP001218170">
    <property type="component" value="Unassembled WGS sequence"/>
</dbReference>
<dbReference type="Gene3D" id="1.10.10.60">
    <property type="entry name" value="Homeodomain-like"/>
    <property type="match status" value="1"/>
</dbReference>
<dbReference type="PANTHER" id="PTHR47506">
    <property type="entry name" value="TRANSCRIPTIONAL REGULATORY PROTEIN"/>
    <property type="match status" value="1"/>
</dbReference>
<dbReference type="Gene3D" id="1.10.357.10">
    <property type="entry name" value="Tetracycline Repressor, domain 2"/>
    <property type="match status" value="1"/>
</dbReference>
<dbReference type="PROSITE" id="PS50977">
    <property type="entry name" value="HTH_TETR_2"/>
    <property type="match status" value="1"/>
</dbReference>
<dbReference type="PRINTS" id="PR00455">
    <property type="entry name" value="HTHTETR"/>
</dbReference>
<keyword evidence="2 4" id="KW-0238">DNA-binding</keyword>
<dbReference type="PROSITE" id="PS01081">
    <property type="entry name" value="HTH_TETR_1"/>
    <property type="match status" value="1"/>
</dbReference>
<evidence type="ECO:0000256" key="1">
    <source>
        <dbReference type="ARBA" id="ARBA00023015"/>
    </source>
</evidence>
<name>A0ABT5SEZ7_9MICO</name>
<keyword evidence="7" id="KW-1185">Reference proteome</keyword>
<dbReference type="EMBL" id="JAQZCI010000001">
    <property type="protein sequence ID" value="MDD7960781.1"/>
    <property type="molecule type" value="Genomic_DNA"/>
</dbReference>
<evidence type="ECO:0000259" key="5">
    <source>
        <dbReference type="PROSITE" id="PS50977"/>
    </source>
</evidence>
<dbReference type="InterPro" id="IPR001647">
    <property type="entry name" value="HTH_TetR"/>
</dbReference>
<evidence type="ECO:0000256" key="2">
    <source>
        <dbReference type="ARBA" id="ARBA00023125"/>
    </source>
</evidence>
<keyword evidence="3" id="KW-0804">Transcription</keyword>
<reference evidence="6 7" key="1">
    <citation type="submission" date="2023-02" db="EMBL/GenBank/DDBJ databases">
        <title>Study of novel species of the Microbacterium genus.</title>
        <authorList>
            <person name="Arroyo-Herrera I."/>
            <person name="Roman-Ponce B."/>
            <person name="Vasquez-Murrieta M.S."/>
        </authorList>
    </citation>
    <scope>NUCLEOTIDE SEQUENCE [LARGE SCALE GENOMIC DNA]</scope>
    <source>
        <strain evidence="6 7">NE1TT3</strain>
    </source>
</reference>
<dbReference type="InterPro" id="IPR023772">
    <property type="entry name" value="DNA-bd_HTH_TetR-type_CS"/>
</dbReference>
<gene>
    <name evidence="6" type="ORF">PUW80_00290</name>
</gene>
<feature type="DNA-binding region" description="H-T-H motif" evidence="4">
    <location>
        <begin position="29"/>
        <end position="48"/>
    </location>
</feature>
<evidence type="ECO:0000313" key="7">
    <source>
        <dbReference type="Proteomes" id="UP001218170"/>
    </source>
</evidence>
<organism evidence="6 7">
    <name type="scientific">Microbacterium thalli</name>
    <dbReference type="NCBI Taxonomy" id="3027921"/>
    <lineage>
        <taxon>Bacteria</taxon>
        <taxon>Bacillati</taxon>
        <taxon>Actinomycetota</taxon>
        <taxon>Actinomycetes</taxon>
        <taxon>Micrococcales</taxon>
        <taxon>Microbacteriaceae</taxon>
        <taxon>Microbacterium</taxon>
    </lineage>
</organism>
<dbReference type="InterPro" id="IPR036271">
    <property type="entry name" value="Tet_transcr_reg_TetR-rel_C_sf"/>
</dbReference>
<dbReference type="InterPro" id="IPR009057">
    <property type="entry name" value="Homeodomain-like_sf"/>
</dbReference>
<proteinExistence type="predicted"/>